<protein>
    <submittedName>
        <fullName evidence="1">Acetyltransferase (GNAT) family protein</fullName>
    </submittedName>
</protein>
<proteinExistence type="predicted"/>
<reference evidence="1 2" key="1">
    <citation type="submission" date="2019-02" db="EMBL/GenBank/DDBJ databases">
        <title>Genomic Encyclopedia of Type Strains, Phase IV (KMG-IV): sequencing the most valuable type-strain genomes for metagenomic binning, comparative biology and taxonomic classification.</title>
        <authorList>
            <person name="Goeker M."/>
        </authorList>
    </citation>
    <scope>NUCLEOTIDE SEQUENCE [LARGE SCALE GENOMIC DNA]</scope>
    <source>
        <strain evidence="1 2">DSM 18116</strain>
    </source>
</reference>
<dbReference type="SUPFAM" id="SSF55729">
    <property type="entry name" value="Acyl-CoA N-acyltransferases (Nat)"/>
    <property type="match status" value="1"/>
</dbReference>
<dbReference type="GO" id="GO:0016740">
    <property type="term" value="F:transferase activity"/>
    <property type="evidence" value="ECO:0007669"/>
    <property type="project" value="UniProtKB-KW"/>
</dbReference>
<comment type="caution">
    <text evidence="1">The sequence shown here is derived from an EMBL/GenBank/DDBJ whole genome shotgun (WGS) entry which is preliminary data.</text>
</comment>
<evidence type="ECO:0000313" key="2">
    <source>
        <dbReference type="Proteomes" id="UP000293874"/>
    </source>
</evidence>
<gene>
    <name evidence="1" type="ORF">EV199_4389</name>
</gene>
<dbReference type="Pfam" id="PF13523">
    <property type="entry name" value="Acetyltransf_8"/>
    <property type="match status" value="1"/>
</dbReference>
<sequence>MSTSFNFPFATAATTGYFEAHPMSSSPLEIGRTMLCKPVSYAAIQQHPVCTKFFPLNQFTVKVRLLCLGTDLPVIYNWLPWRFTRFMKKDAHIRHLNETYNCIADSSSVQSFFVQVNETAAAQVDIHHAIQDDISAYYEAKPGDYRLQMLMDPERENNHEWTLGILQTFQDFFFSFTEVERLLISLEEDSNLNCTLEKAGFTLEAQVITPDKKVKLYRCGRKLVA</sequence>
<organism evidence="1 2">
    <name type="scientific">Pseudobacter ginsenosidimutans</name>
    <dbReference type="NCBI Taxonomy" id="661488"/>
    <lineage>
        <taxon>Bacteria</taxon>
        <taxon>Pseudomonadati</taxon>
        <taxon>Bacteroidota</taxon>
        <taxon>Chitinophagia</taxon>
        <taxon>Chitinophagales</taxon>
        <taxon>Chitinophagaceae</taxon>
        <taxon>Pseudobacter</taxon>
    </lineage>
</organism>
<accession>A0A4Q7MV57</accession>
<dbReference type="OrthoDB" id="2989563at2"/>
<keyword evidence="1" id="KW-0808">Transferase</keyword>
<dbReference type="RefSeq" id="WP_130542882.1">
    <property type="nucleotide sequence ID" value="NZ_CP042431.1"/>
</dbReference>
<keyword evidence="2" id="KW-1185">Reference proteome</keyword>
<evidence type="ECO:0000313" key="1">
    <source>
        <dbReference type="EMBL" id="RZS72468.1"/>
    </source>
</evidence>
<dbReference type="AlphaFoldDB" id="A0A4Q7MV57"/>
<dbReference type="EMBL" id="SGXA01000002">
    <property type="protein sequence ID" value="RZS72468.1"/>
    <property type="molecule type" value="Genomic_DNA"/>
</dbReference>
<name>A0A4Q7MV57_9BACT</name>
<dbReference type="Proteomes" id="UP000293874">
    <property type="component" value="Unassembled WGS sequence"/>
</dbReference>
<dbReference type="InterPro" id="IPR016181">
    <property type="entry name" value="Acyl_CoA_acyltransferase"/>
</dbReference>
<dbReference type="Gene3D" id="3.40.630.30">
    <property type="match status" value="1"/>
</dbReference>